<dbReference type="RefSeq" id="WP_142091409.1">
    <property type="nucleotide sequence ID" value="NZ_CP035485.1"/>
</dbReference>
<name>A0A514LM47_9BACI</name>
<evidence type="ECO:0000313" key="2">
    <source>
        <dbReference type="EMBL" id="QDI92916.1"/>
    </source>
</evidence>
<protein>
    <submittedName>
        <fullName evidence="2">Uncharacterized protein</fullName>
    </submittedName>
</protein>
<dbReference type="KEGG" id="sale:EPH95_18545"/>
<keyword evidence="1" id="KW-1133">Transmembrane helix</keyword>
<evidence type="ECO:0000256" key="1">
    <source>
        <dbReference type="SAM" id="Phobius"/>
    </source>
</evidence>
<dbReference type="EMBL" id="CP035485">
    <property type="protein sequence ID" value="QDI92916.1"/>
    <property type="molecule type" value="Genomic_DNA"/>
</dbReference>
<sequence>MNQRYLLYEGHTGFIITVIGGFLLFTPSSIPKKTHCRRPFLFEEEAEGLEETETETEQKEKRRRKFLLIVKGRLRLPEL</sequence>
<keyword evidence="3" id="KW-1185">Reference proteome</keyword>
<dbReference type="AlphaFoldDB" id="A0A514LM47"/>
<accession>A0A514LM47</accession>
<evidence type="ECO:0000313" key="3">
    <source>
        <dbReference type="Proteomes" id="UP000319756"/>
    </source>
</evidence>
<feature type="transmembrane region" description="Helical" evidence="1">
    <location>
        <begin position="12"/>
        <end position="30"/>
    </location>
</feature>
<dbReference type="Proteomes" id="UP000319756">
    <property type="component" value="Chromosome"/>
</dbReference>
<reference evidence="3" key="1">
    <citation type="submission" date="2019-01" db="EMBL/GenBank/DDBJ databases">
        <title>Genomic analysis of Salicibibacter sp. NKC3-5.</title>
        <authorList>
            <person name="Oh Y.J."/>
        </authorList>
    </citation>
    <scope>NUCLEOTIDE SEQUENCE [LARGE SCALE GENOMIC DNA]</scope>
    <source>
        <strain evidence="3">NKC3-5</strain>
    </source>
</reference>
<keyword evidence="1" id="KW-0472">Membrane</keyword>
<keyword evidence="1" id="KW-0812">Transmembrane</keyword>
<proteinExistence type="predicted"/>
<gene>
    <name evidence="2" type="ORF">EPH95_18545</name>
</gene>
<organism evidence="2 3">
    <name type="scientific">Salicibibacter halophilus</name>
    <dbReference type="NCBI Taxonomy" id="2502791"/>
    <lineage>
        <taxon>Bacteria</taxon>
        <taxon>Bacillati</taxon>
        <taxon>Bacillota</taxon>
        <taxon>Bacilli</taxon>
        <taxon>Bacillales</taxon>
        <taxon>Bacillaceae</taxon>
        <taxon>Salicibibacter</taxon>
    </lineage>
</organism>